<feature type="chain" id="PRO_5042062827" description="Protein MIZU-KUSSEI 1-like" evidence="2">
    <location>
        <begin position="22"/>
        <end position="253"/>
    </location>
</feature>
<protein>
    <recommendedName>
        <fullName evidence="5">Protein MIZU-KUSSEI 1-like</fullName>
    </recommendedName>
</protein>
<feature type="region of interest" description="Disordered" evidence="1">
    <location>
        <begin position="21"/>
        <end position="62"/>
    </location>
</feature>
<proteinExistence type="predicted"/>
<dbReference type="PANTHER" id="PTHR31276">
    <property type="match status" value="1"/>
</dbReference>
<dbReference type="Pfam" id="PF04759">
    <property type="entry name" value="DUF617"/>
    <property type="match status" value="1"/>
</dbReference>
<evidence type="ECO:0000256" key="1">
    <source>
        <dbReference type="SAM" id="MobiDB-lite"/>
    </source>
</evidence>
<dbReference type="GO" id="GO:0010274">
    <property type="term" value="P:hydrotropism"/>
    <property type="evidence" value="ECO:0007669"/>
    <property type="project" value="InterPro"/>
</dbReference>
<keyword evidence="2" id="KW-0732">Signal</keyword>
<dbReference type="InterPro" id="IPR006460">
    <property type="entry name" value="MIZ1-like_pln"/>
</dbReference>
<evidence type="ECO:0000313" key="3">
    <source>
        <dbReference type="EMBL" id="GMH26522.1"/>
    </source>
</evidence>
<dbReference type="Proteomes" id="UP001279734">
    <property type="component" value="Unassembled WGS sequence"/>
</dbReference>
<keyword evidence="4" id="KW-1185">Reference proteome</keyword>
<accession>A0AAD3TDJ7</accession>
<evidence type="ECO:0000313" key="4">
    <source>
        <dbReference type="Proteomes" id="UP001279734"/>
    </source>
</evidence>
<feature type="signal peptide" evidence="2">
    <location>
        <begin position="1"/>
        <end position="21"/>
    </location>
</feature>
<evidence type="ECO:0008006" key="5">
    <source>
        <dbReference type="Google" id="ProtNLM"/>
    </source>
</evidence>
<name>A0AAD3TDJ7_NEPGR</name>
<dbReference type="PANTHER" id="PTHR31276:SF6">
    <property type="entry name" value="PROTEIN MIZU-KUSSEI 1"/>
    <property type="match status" value="1"/>
</dbReference>
<gene>
    <name evidence="3" type="ORF">Nepgr_028365</name>
</gene>
<sequence length="253" mass="28310">MTKIGFLRRFFLLCFAPSTTPTTTTTTKRRLSSSLRDDLEEPLRPQHHNEQTQDQEDFNSSSSLSFFSADGSDRGATATKISQIPSRPSKSMVISTFFGHRNSHIWFCVQLDRLNTKPSLLLELSLSTHNLIKEMRSGLVRIALECNGSEVGQCPLHSVPIWTMCCNGRRVGFAARRYATEEIRLILMKMQSTTVGAGIIPSGSNMSSDSGDVMYMRACYEWVLGNADSESFHLISPDNCLGQELSVFLLRSR</sequence>
<organism evidence="3 4">
    <name type="scientific">Nepenthes gracilis</name>
    <name type="common">Slender pitcher plant</name>
    <dbReference type="NCBI Taxonomy" id="150966"/>
    <lineage>
        <taxon>Eukaryota</taxon>
        <taxon>Viridiplantae</taxon>
        <taxon>Streptophyta</taxon>
        <taxon>Embryophyta</taxon>
        <taxon>Tracheophyta</taxon>
        <taxon>Spermatophyta</taxon>
        <taxon>Magnoliopsida</taxon>
        <taxon>eudicotyledons</taxon>
        <taxon>Gunneridae</taxon>
        <taxon>Pentapetalae</taxon>
        <taxon>Caryophyllales</taxon>
        <taxon>Nepenthaceae</taxon>
        <taxon>Nepenthes</taxon>
    </lineage>
</organism>
<feature type="compositionally biased region" description="Basic and acidic residues" evidence="1">
    <location>
        <begin position="35"/>
        <end position="51"/>
    </location>
</feature>
<dbReference type="EMBL" id="BSYO01000031">
    <property type="protein sequence ID" value="GMH26522.1"/>
    <property type="molecule type" value="Genomic_DNA"/>
</dbReference>
<dbReference type="NCBIfam" id="TIGR01570">
    <property type="entry name" value="A_thal_3588"/>
    <property type="match status" value="1"/>
</dbReference>
<dbReference type="AlphaFoldDB" id="A0AAD3TDJ7"/>
<reference evidence="3" key="1">
    <citation type="submission" date="2023-05" db="EMBL/GenBank/DDBJ databases">
        <title>Nepenthes gracilis genome sequencing.</title>
        <authorList>
            <person name="Fukushima K."/>
        </authorList>
    </citation>
    <scope>NUCLEOTIDE SEQUENCE</scope>
    <source>
        <strain evidence="3">SING2019-196</strain>
    </source>
</reference>
<comment type="caution">
    <text evidence="3">The sequence shown here is derived from an EMBL/GenBank/DDBJ whole genome shotgun (WGS) entry which is preliminary data.</text>
</comment>
<evidence type="ECO:0000256" key="2">
    <source>
        <dbReference type="SAM" id="SignalP"/>
    </source>
</evidence>